<dbReference type="Proteomes" id="UP001141327">
    <property type="component" value="Unassembled WGS sequence"/>
</dbReference>
<evidence type="ECO:0000313" key="2">
    <source>
        <dbReference type="Proteomes" id="UP001141327"/>
    </source>
</evidence>
<evidence type="ECO:0000313" key="1">
    <source>
        <dbReference type="EMBL" id="KAJ4458702.1"/>
    </source>
</evidence>
<comment type="caution">
    <text evidence="1">The sequence shown here is derived from an EMBL/GenBank/DDBJ whole genome shotgun (WGS) entry which is preliminary data.</text>
</comment>
<reference evidence="1" key="1">
    <citation type="journal article" date="2022" name="bioRxiv">
        <title>Genomics of Preaxostyla Flagellates Illuminates Evolutionary Transitions and the Path Towards Mitochondrial Loss.</title>
        <authorList>
            <person name="Novak L.V.F."/>
            <person name="Treitli S.C."/>
            <person name="Pyrih J."/>
            <person name="Halakuc P."/>
            <person name="Pipaliya S.V."/>
            <person name="Vacek V."/>
            <person name="Brzon O."/>
            <person name="Soukal P."/>
            <person name="Eme L."/>
            <person name="Dacks J.B."/>
            <person name="Karnkowska A."/>
            <person name="Elias M."/>
            <person name="Hampl V."/>
        </authorList>
    </citation>
    <scope>NUCLEOTIDE SEQUENCE</scope>
    <source>
        <strain evidence="1">RCP-MX</strain>
    </source>
</reference>
<gene>
    <name evidence="1" type="ORF">PAPYR_5468</name>
</gene>
<sequence>MEQDPFDQIIAPYKHYEFCAEMSQHIESVIAYYIRLNRYNKFSISSDELDFLSNNYVTRRKIYKLHLKFTSYHATSEIIL</sequence>
<proteinExistence type="predicted"/>
<dbReference type="EMBL" id="JAPMOS010000026">
    <property type="protein sequence ID" value="KAJ4458702.1"/>
    <property type="molecule type" value="Genomic_DNA"/>
</dbReference>
<keyword evidence="2" id="KW-1185">Reference proteome</keyword>
<protein>
    <submittedName>
        <fullName evidence="1">Uncharacterized protein</fullName>
    </submittedName>
</protein>
<organism evidence="1 2">
    <name type="scientific">Paratrimastix pyriformis</name>
    <dbReference type="NCBI Taxonomy" id="342808"/>
    <lineage>
        <taxon>Eukaryota</taxon>
        <taxon>Metamonada</taxon>
        <taxon>Preaxostyla</taxon>
        <taxon>Paratrimastigidae</taxon>
        <taxon>Paratrimastix</taxon>
    </lineage>
</organism>
<name>A0ABQ8ULY0_9EUKA</name>
<accession>A0ABQ8ULY0</accession>